<reference evidence="9 10" key="1">
    <citation type="journal article" date="2011" name="Microb. Cell Fact.">
        <title>Genomic analysis reveals Lactobacillus sanfranciscensis as stable element in traditional sourdoughs.</title>
        <authorList>
            <person name="Vogel R.F."/>
            <person name="Pavlovic M."/>
            <person name="Ehrmann M.A."/>
            <person name="Wiezer A."/>
            <person name="Liesegang H."/>
            <person name="Offschanka S."/>
            <person name="Voget S."/>
            <person name="Angelov A."/>
            <person name="Bocker G."/>
            <person name="Liebl W."/>
        </authorList>
    </citation>
    <scope>NUCLEOTIDE SEQUENCE [LARGE SCALE GENOMIC DNA]</scope>
    <source>
        <strain evidence="10">TMW 1.1304</strain>
    </source>
</reference>
<dbReference type="GO" id="GO:0044027">
    <property type="term" value="P:negative regulation of gene expression via chromosomal CpG island methylation"/>
    <property type="evidence" value="ECO:0007669"/>
    <property type="project" value="TreeGrafter"/>
</dbReference>
<evidence type="ECO:0000256" key="6">
    <source>
        <dbReference type="RuleBase" id="RU000416"/>
    </source>
</evidence>
<keyword evidence="10" id="KW-1185">Reference proteome</keyword>
<dbReference type="GO" id="GO:0003886">
    <property type="term" value="F:DNA (cytosine-5-)-methyltransferase activity"/>
    <property type="evidence" value="ECO:0007669"/>
    <property type="project" value="UniProtKB-EC"/>
</dbReference>
<evidence type="ECO:0000256" key="1">
    <source>
        <dbReference type="ARBA" id="ARBA00022603"/>
    </source>
</evidence>
<feature type="active site" evidence="5">
    <location>
        <position position="155"/>
    </location>
</feature>
<dbReference type="CDD" id="cd00093">
    <property type="entry name" value="HTH_XRE"/>
    <property type="match status" value="1"/>
</dbReference>
<evidence type="ECO:0000259" key="8">
    <source>
        <dbReference type="PROSITE" id="PS50943"/>
    </source>
</evidence>
<comment type="catalytic activity">
    <reaction evidence="7">
        <text>a 2'-deoxycytidine in DNA + S-adenosyl-L-methionine = a 5-methyl-2'-deoxycytidine in DNA + S-adenosyl-L-homocysteine + H(+)</text>
        <dbReference type="Rhea" id="RHEA:13681"/>
        <dbReference type="Rhea" id="RHEA-COMP:11369"/>
        <dbReference type="Rhea" id="RHEA-COMP:11370"/>
        <dbReference type="ChEBI" id="CHEBI:15378"/>
        <dbReference type="ChEBI" id="CHEBI:57856"/>
        <dbReference type="ChEBI" id="CHEBI:59789"/>
        <dbReference type="ChEBI" id="CHEBI:85452"/>
        <dbReference type="ChEBI" id="CHEBI:85454"/>
        <dbReference type="EC" id="2.1.1.37"/>
    </reaction>
</comment>
<dbReference type="PROSITE" id="PS51679">
    <property type="entry name" value="SAM_MT_C5"/>
    <property type="match status" value="1"/>
</dbReference>
<dbReference type="RefSeq" id="WP_014082613.1">
    <property type="nucleotide sequence ID" value="NC_015980.1"/>
</dbReference>
<dbReference type="REBASE" id="40100">
    <property type="entry name" value="M.LsaTMW1ORF140P"/>
</dbReference>
<dbReference type="Pfam" id="PF00145">
    <property type="entry name" value="DNA_methylase"/>
    <property type="match status" value="1"/>
</dbReference>
<dbReference type="SUPFAM" id="SSF53335">
    <property type="entry name" value="S-adenosyl-L-methionine-dependent methyltransferases"/>
    <property type="match status" value="1"/>
</dbReference>
<dbReference type="NCBIfam" id="TIGR00675">
    <property type="entry name" value="dcm"/>
    <property type="match status" value="1"/>
</dbReference>
<dbReference type="KEGG" id="lsn:LSA_1p00140"/>
<dbReference type="PRINTS" id="PR00105">
    <property type="entry name" value="C5METTRFRASE"/>
</dbReference>
<geneLocation type="plasmid" evidence="9 10">
    <name>pLS2</name>
</geneLocation>
<dbReference type="GO" id="GO:0009307">
    <property type="term" value="P:DNA restriction-modification system"/>
    <property type="evidence" value="ECO:0007669"/>
    <property type="project" value="UniProtKB-KW"/>
</dbReference>
<dbReference type="Gene3D" id="1.10.260.40">
    <property type="entry name" value="lambda repressor-like DNA-binding domains"/>
    <property type="match status" value="1"/>
</dbReference>
<evidence type="ECO:0000313" key="9">
    <source>
        <dbReference type="EMBL" id="AEN99771.1"/>
    </source>
</evidence>
<accession>G2KWX4</accession>
<dbReference type="InterPro" id="IPR050390">
    <property type="entry name" value="C5-Methyltransferase"/>
</dbReference>
<keyword evidence="4" id="KW-0680">Restriction system</keyword>
<evidence type="ECO:0000256" key="2">
    <source>
        <dbReference type="ARBA" id="ARBA00022679"/>
    </source>
</evidence>
<dbReference type="PROSITE" id="PS50943">
    <property type="entry name" value="HTH_CROC1"/>
    <property type="match status" value="1"/>
</dbReference>
<dbReference type="PANTHER" id="PTHR10629">
    <property type="entry name" value="CYTOSINE-SPECIFIC METHYLTRANSFERASE"/>
    <property type="match status" value="1"/>
</dbReference>
<dbReference type="Proteomes" id="UP000001285">
    <property type="component" value="Plasmid pLS2"/>
</dbReference>
<keyword evidence="1 5" id="KW-0489">Methyltransferase</keyword>
<evidence type="ECO:0000313" key="10">
    <source>
        <dbReference type="Proteomes" id="UP000001285"/>
    </source>
</evidence>
<organism evidence="9 10">
    <name type="scientific">Fructilactobacillus sanfranciscensis (strain TMW 1.1304)</name>
    <name type="common">Lactobacillus sanfranciscensis</name>
    <dbReference type="NCBI Taxonomy" id="714313"/>
    <lineage>
        <taxon>Bacteria</taxon>
        <taxon>Bacillati</taxon>
        <taxon>Bacillota</taxon>
        <taxon>Bacilli</taxon>
        <taxon>Lactobacillales</taxon>
        <taxon>Lactobacillaceae</taxon>
        <taxon>Fructilactobacillus</taxon>
    </lineage>
</organism>
<dbReference type="PANTHER" id="PTHR10629:SF52">
    <property type="entry name" value="DNA (CYTOSINE-5)-METHYLTRANSFERASE 1"/>
    <property type="match status" value="1"/>
</dbReference>
<dbReference type="InterPro" id="IPR001525">
    <property type="entry name" value="C5_MeTfrase"/>
</dbReference>
<dbReference type="Gene3D" id="3.90.120.10">
    <property type="entry name" value="DNA Methylase, subunit A, domain 2"/>
    <property type="match status" value="1"/>
</dbReference>
<gene>
    <name evidence="9" type="ordered locus">LSA_1p00140</name>
</gene>
<proteinExistence type="inferred from homology"/>
<dbReference type="CDD" id="cd00315">
    <property type="entry name" value="Cyt_C5_DNA_methylase"/>
    <property type="match status" value="1"/>
</dbReference>
<dbReference type="GO" id="GO:0003677">
    <property type="term" value="F:DNA binding"/>
    <property type="evidence" value="ECO:0007669"/>
    <property type="project" value="InterPro"/>
</dbReference>
<comment type="similarity">
    <text evidence="5 6">Belongs to the class I-like SAM-binding methyltransferase superfamily. C5-methyltransferase family.</text>
</comment>
<evidence type="ECO:0000256" key="5">
    <source>
        <dbReference type="PROSITE-ProRule" id="PRU01016"/>
    </source>
</evidence>
<keyword evidence="3 5" id="KW-0949">S-adenosyl-L-methionine</keyword>
<keyword evidence="9" id="KW-0614">Plasmid</keyword>
<sequence>MPLSYEPLWHVLRERNLTKTDLQKLCGVSKATIAKISKSQSVSLQTLNKLITALDVPMDQILEVMSNQPAQLSLDLGDDKRTSTGLNTISLFSGAGGLDYGLIKSGFNIIFANDILKAAVENYRYNIGPIDDRDITKINTSELPAADVVVGGFPCQPFSNAGNRLGTDDDRGNLYLELIRIINAKNPKVVLMENVRGLLSIKNKDGSKLIDTIVYLLEHAASGYTVTYKLLRASDYGVPQNRYRVMIVGIRKDLGFKFEFPKPIKVDPKDLTVEHAINIPEGTPNQDEVWDLSPQSQEIVNNIPEGKSWKAVPYDKLPERLKKIRNNMKRYHSPNMYRRFARNEINGTITAAATPEHSGIVHPTENRRYSVREIARIQSFPDDYVFVGDSVSSKYKVIGNAVPPKLAHVVGDAIASQLRSHGCLSEDTKENTKKVSLI</sequence>
<dbReference type="Gene3D" id="3.40.50.150">
    <property type="entry name" value="Vaccinia Virus protein VP39"/>
    <property type="match status" value="1"/>
</dbReference>
<feature type="domain" description="HTH cro/C1-type" evidence="8">
    <location>
        <begin position="8"/>
        <end position="61"/>
    </location>
</feature>
<dbReference type="InterPro" id="IPR001387">
    <property type="entry name" value="Cro/C1-type_HTH"/>
</dbReference>
<dbReference type="Pfam" id="PF13443">
    <property type="entry name" value="HTH_26"/>
    <property type="match status" value="1"/>
</dbReference>
<dbReference type="SUPFAM" id="SSF47413">
    <property type="entry name" value="lambda repressor-like DNA-binding domains"/>
    <property type="match status" value="1"/>
</dbReference>
<dbReference type="AlphaFoldDB" id="G2KWX4"/>
<evidence type="ECO:0000256" key="7">
    <source>
        <dbReference type="RuleBase" id="RU000417"/>
    </source>
</evidence>
<keyword evidence="2 5" id="KW-0808">Transferase</keyword>
<dbReference type="InterPro" id="IPR010982">
    <property type="entry name" value="Lambda_DNA-bd_dom_sf"/>
</dbReference>
<dbReference type="HOGENOM" id="CLU_006958_2_0_9"/>
<evidence type="ECO:0000256" key="4">
    <source>
        <dbReference type="ARBA" id="ARBA00022747"/>
    </source>
</evidence>
<dbReference type="InterPro" id="IPR031303">
    <property type="entry name" value="C5_meth_CS"/>
</dbReference>
<dbReference type="EMBL" id="CP002463">
    <property type="protein sequence ID" value="AEN99771.1"/>
    <property type="molecule type" value="Genomic_DNA"/>
</dbReference>
<dbReference type="InterPro" id="IPR018117">
    <property type="entry name" value="C5_DNA_meth_AS"/>
</dbReference>
<name>G2KWX4_FRUST</name>
<protein>
    <recommendedName>
        <fullName evidence="7">Cytosine-specific methyltransferase</fullName>
        <ecNumber evidence="7">2.1.1.37</ecNumber>
    </recommendedName>
</protein>
<evidence type="ECO:0000256" key="3">
    <source>
        <dbReference type="ARBA" id="ARBA00022691"/>
    </source>
</evidence>
<dbReference type="PROSITE" id="PS00095">
    <property type="entry name" value="C5_MTASE_2"/>
    <property type="match status" value="1"/>
</dbReference>
<dbReference type="InterPro" id="IPR029063">
    <property type="entry name" value="SAM-dependent_MTases_sf"/>
</dbReference>
<dbReference type="GO" id="GO:0032259">
    <property type="term" value="P:methylation"/>
    <property type="evidence" value="ECO:0007669"/>
    <property type="project" value="UniProtKB-KW"/>
</dbReference>
<dbReference type="EC" id="2.1.1.37" evidence="7"/>
<dbReference type="PROSITE" id="PS00094">
    <property type="entry name" value="C5_MTASE_1"/>
    <property type="match status" value="1"/>
</dbReference>